<gene>
    <name evidence="5" type="ORF">GRX66_16470</name>
</gene>
<dbReference type="Gene3D" id="3.40.50.200">
    <property type="entry name" value="Peptidase S8/S53 domain"/>
    <property type="match status" value="1"/>
</dbReference>
<evidence type="ECO:0000256" key="1">
    <source>
        <dbReference type="ARBA" id="ARBA00022670"/>
    </source>
</evidence>
<dbReference type="SUPFAM" id="SSF52743">
    <property type="entry name" value="Subtilisin-like"/>
    <property type="match status" value="1"/>
</dbReference>
<evidence type="ECO:0000256" key="3">
    <source>
        <dbReference type="ARBA" id="ARBA00022825"/>
    </source>
</evidence>
<proteinExistence type="predicted"/>
<dbReference type="PROSITE" id="PS00138">
    <property type="entry name" value="SUBTILASE_SER"/>
    <property type="match status" value="1"/>
</dbReference>
<dbReference type="Pfam" id="PF00082">
    <property type="entry name" value="Peptidase_S8"/>
    <property type="match status" value="1"/>
</dbReference>
<dbReference type="OrthoDB" id="341609at2157"/>
<dbReference type="GO" id="GO:0004252">
    <property type="term" value="F:serine-type endopeptidase activity"/>
    <property type="evidence" value="ECO:0007669"/>
    <property type="project" value="InterPro"/>
</dbReference>
<dbReference type="InterPro" id="IPR023828">
    <property type="entry name" value="Peptidase_S8_Ser-AS"/>
</dbReference>
<sequence>MVGHGSWVLRTIAEFAPDATYHFYRIETNELALQRGSNTIPEGRLIDAFDAADSDDLDLLNVSGGVYHHRCDRECEIATFLAEDVEGDHLTVAAAGNRNAKSELKHVLCPALREQTLAVSGYVPRCTHDYVDDRSSDQIWADLTSVPKVEKVGAQQKVCGFGQCAPGHSCGTARSETWFPLCALPAGGKPDLLAPVYYPHVTEKWSYLMPGTSYATPVVTGLLAAILSDVDRAFDAAELLEAVRDTARTPDDLDEPNFSTAQAKFDVAATREQLAGSQPSR</sequence>
<dbReference type="Proteomes" id="UP000471521">
    <property type="component" value="Unassembled WGS sequence"/>
</dbReference>
<evidence type="ECO:0000313" key="6">
    <source>
        <dbReference type="Proteomes" id="UP000471521"/>
    </source>
</evidence>
<evidence type="ECO:0000313" key="5">
    <source>
        <dbReference type="EMBL" id="MXR22105.1"/>
    </source>
</evidence>
<name>A0A6B0SKB2_9EURY</name>
<dbReference type="EMBL" id="WUUU01000202">
    <property type="protein sequence ID" value="MXR22105.1"/>
    <property type="molecule type" value="Genomic_DNA"/>
</dbReference>
<comment type="caution">
    <text evidence="5">The sequence shown here is derived from an EMBL/GenBank/DDBJ whole genome shotgun (WGS) entry which is preliminary data.</text>
</comment>
<dbReference type="InterPro" id="IPR000209">
    <property type="entry name" value="Peptidase_S8/S53_dom"/>
</dbReference>
<protein>
    <submittedName>
        <fullName evidence="5">S8 family serine peptidase</fullName>
    </submittedName>
</protein>
<dbReference type="GO" id="GO:0006508">
    <property type="term" value="P:proteolysis"/>
    <property type="evidence" value="ECO:0007669"/>
    <property type="project" value="UniProtKB-KW"/>
</dbReference>
<keyword evidence="3" id="KW-0720">Serine protease</keyword>
<organism evidence="5 6">
    <name type="scientific">Halobacterium bonnevillei</name>
    <dbReference type="NCBI Taxonomy" id="2692200"/>
    <lineage>
        <taxon>Archaea</taxon>
        <taxon>Methanobacteriati</taxon>
        <taxon>Methanobacteriota</taxon>
        <taxon>Stenosarchaea group</taxon>
        <taxon>Halobacteria</taxon>
        <taxon>Halobacteriales</taxon>
        <taxon>Halobacteriaceae</taxon>
        <taxon>Halobacterium</taxon>
    </lineage>
</organism>
<evidence type="ECO:0000259" key="4">
    <source>
        <dbReference type="Pfam" id="PF00082"/>
    </source>
</evidence>
<reference evidence="5 6" key="1">
    <citation type="submission" date="2019-12" db="EMBL/GenBank/DDBJ databases">
        <title>Isolation and characterization of three novel carbon monoxide-oxidizing members of Halobacteria from salione crusts and soils.</title>
        <authorList>
            <person name="Myers M.R."/>
            <person name="King G.M."/>
        </authorList>
    </citation>
    <scope>NUCLEOTIDE SEQUENCE [LARGE SCALE GENOMIC DNA]</scope>
    <source>
        <strain evidence="5 6">PCN9</strain>
    </source>
</reference>
<keyword evidence="6" id="KW-1185">Reference proteome</keyword>
<accession>A0A6B0SKB2</accession>
<keyword evidence="1" id="KW-0645">Protease</keyword>
<keyword evidence="2" id="KW-0378">Hydrolase</keyword>
<feature type="domain" description="Peptidase S8/S53" evidence="4">
    <location>
        <begin position="16"/>
        <end position="251"/>
    </location>
</feature>
<dbReference type="AlphaFoldDB" id="A0A6B0SKB2"/>
<dbReference type="InterPro" id="IPR036852">
    <property type="entry name" value="Peptidase_S8/S53_dom_sf"/>
</dbReference>
<evidence type="ECO:0000256" key="2">
    <source>
        <dbReference type="ARBA" id="ARBA00022801"/>
    </source>
</evidence>